<reference evidence="2 3" key="2">
    <citation type="submission" date="2018-11" db="EMBL/GenBank/DDBJ databases">
        <authorList>
            <consortium name="Pathogen Informatics"/>
        </authorList>
    </citation>
    <scope>NUCLEOTIDE SEQUENCE [LARGE SCALE GENOMIC DNA]</scope>
</reference>
<dbReference type="Proteomes" id="UP000278807">
    <property type="component" value="Unassembled WGS sequence"/>
</dbReference>
<proteinExistence type="predicted"/>
<gene>
    <name evidence="2" type="ORF">HNAJ_LOCUS6025</name>
</gene>
<feature type="compositionally biased region" description="Polar residues" evidence="1">
    <location>
        <begin position="24"/>
        <end position="36"/>
    </location>
</feature>
<evidence type="ECO:0000313" key="3">
    <source>
        <dbReference type="Proteomes" id="UP000278807"/>
    </source>
</evidence>
<dbReference type="AlphaFoldDB" id="A0A0R3TG38"/>
<protein>
    <submittedName>
        <fullName evidence="2 4">Uncharacterized protein</fullName>
    </submittedName>
</protein>
<evidence type="ECO:0000313" key="2">
    <source>
        <dbReference type="EMBL" id="VDO01885.1"/>
    </source>
</evidence>
<keyword evidence="3" id="KW-1185">Reference proteome</keyword>
<name>A0A0R3TG38_RODNA</name>
<sequence>MSIKFNLGSNPKYVSDEVKLSKPQKPTTSSNSQTLFQFNNIPSLIPKEQSIQKQPTLEAPPTLKTDTAQISLPGSIKASKVSISKPTHVDTRPHTLSSREHNIIAPVFF</sequence>
<evidence type="ECO:0000256" key="1">
    <source>
        <dbReference type="SAM" id="MobiDB-lite"/>
    </source>
</evidence>
<dbReference type="WBParaSite" id="HNAJ_0000602901-mRNA-1">
    <property type="protein sequence ID" value="HNAJ_0000602901-mRNA-1"/>
    <property type="gene ID" value="HNAJ_0000602901"/>
</dbReference>
<organism evidence="4">
    <name type="scientific">Rodentolepis nana</name>
    <name type="common">Dwarf tapeworm</name>
    <name type="synonym">Hymenolepis nana</name>
    <dbReference type="NCBI Taxonomy" id="102285"/>
    <lineage>
        <taxon>Eukaryota</taxon>
        <taxon>Metazoa</taxon>
        <taxon>Spiralia</taxon>
        <taxon>Lophotrochozoa</taxon>
        <taxon>Platyhelminthes</taxon>
        <taxon>Cestoda</taxon>
        <taxon>Eucestoda</taxon>
        <taxon>Cyclophyllidea</taxon>
        <taxon>Hymenolepididae</taxon>
        <taxon>Rodentolepis</taxon>
    </lineage>
</organism>
<accession>A0A0R3TG38</accession>
<evidence type="ECO:0000313" key="4">
    <source>
        <dbReference type="WBParaSite" id="HNAJ_0000602901-mRNA-1"/>
    </source>
</evidence>
<dbReference type="EMBL" id="UZAE01005894">
    <property type="protein sequence ID" value="VDO01885.1"/>
    <property type="molecule type" value="Genomic_DNA"/>
</dbReference>
<reference evidence="4" key="1">
    <citation type="submission" date="2017-02" db="UniProtKB">
        <authorList>
            <consortium name="WormBaseParasite"/>
        </authorList>
    </citation>
    <scope>IDENTIFICATION</scope>
</reference>
<feature type="region of interest" description="Disordered" evidence="1">
    <location>
        <begin position="1"/>
        <end position="36"/>
    </location>
</feature>